<proteinExistence type="predicted"/>
<evidence type="ECO:0008006" key="3">
    <source>
        <dbReference type="Google" id="ProtNLM"/>
    </source>
</evidence>
<accession>A0A4Y2JKS4</accession>
<gene>
    <name evidence="1" type="ORF">AVEN_28389_1</name>
</gene>
<sequence length="168" mass="18666">MKGPFLLSEKFGYITSTSLLVKMIENTWERVTKRTLTSAWKNLLPEKNECDFEEFGTVPVGLSVSALTYVPVYNLYKGDATIISHRASNTLETALPAVIEIVSLAKIMGVEKDTDELEEDLSQELTKLHCVSQQEVLKESLSEEEEVTAKQKFFGAMTESTGSSGIVH</sequence>
<evidence type="ECO:0000313" key="1">
    <source>
        <dbReference type="EMBL" id="GBM90059.1"/>
    </source>
</evidence>
<dbReference type="EMBL" id="BGPR01003593">
    <property type="protein sequence ID" value="GBM90059.1"/>
    <property type="molecule type" value="Genomic_DNA"/>
</dbReference>
<dbReference type="Proteomes" id="UP000499080">
    <property type="component" value="Unassembled WGS sequence"/>
</dbReference>
<evidence type="ECO:0000313" key="2">
    <source>
        <dbReference type="Proteomes" id="UP000499080"/>
    </source>
</evidence>
<name>A0A4Y2JKS4_ARAVE</name>
<protein>
    <recommendedName>
        <fullName evidence="3">DDE-1 domain-containing protein</fullName>
    </recommendedName>
</protein>
<reference evidence="1 2" key="1">
    <citation type="journal article" date="2019" name="Sci. Rep.">
        <title>Orb-weaving spider Araneus ventricosus genome elucidates the spidroin gene catalogue.</title>
        <authorList>
            <person name="Kono N."/>
            <person name="Nakamura H."/>
            <person name="Ohtoshi R."/>
            <person name="Moran D.A.P."/>
            <person name="Shinohara A."/>
            <person name="Yoshida Y."/>
            <person name="Fujiwara M."/>
            <person name="Mori M."/>
            <person name="Tomita M."/>
            <person name="Arakawa K."/>
        </authorList>
    </citation>
    <scope>NUCLEOTIDE SEQUENCE [LARGE SCALE GENOMIC DNA]</scope>
</reference>
<comment type="caution">
    <text evidence="1">The sequence shown here is derived from an EMBL/GenBank/DDBJ whole genome shotgun (WGS) entry which is preliminary data.</text>
</comment>
<organism evidence="1 2">
    <name type="scientific">Araneus ventricosus</name>
    <name type="common">Orbweaver spider</name>
    <name type="synonym">Epeira ventricosa</name>
    <dbReference type="NCBI Taxonomy" id="182803"/>
    <lineage>
        <taxon>Eukaryota</taxon>
        <taxon>Metazoa</taxon>
        <taxon>Ecdysozoa</taxon>
        <taxon>Arthropoda</taxon>
        <taxon>Chelicerata</taxon>
        <taxon>Arachnida</taxon>
        <taxon>Araneae</taxon>
        <taxon>Araneomorphae</taxon>
        <taxon>Entelegynae</taxon>
        <taxon>Araneoidea</taxon>
        <taxon>Araneidae</taxon>
        <taxon>Araneus</taxon>
    </lineage>
</organism>
<dbReference type="AlphaFoldDB" id="A0A4Y2JKS4"/>
<keyword evidence="2" id="KW-1185">Reference proteome</keyword>